<reference evidence="2 3" key="1">
    <citation type="submission" date="2020-08" db="EMBL/GenBank/DDBJ databases">
        <title>Genomic Encyclopedia of Type Strains, Phase IV (KMG-IV): sequencing the most valuable type-strain genomes for metagenomic binning, comparative biology and taxonomic classification.</title>
        <authorList>
            <person name="Goeker M."/>
        </authorList>
    </citation>
    <scope>NUCLEOTIDE SEQUENCE [LARGE SCALE GENOMIC DNA]</scope>
    <source>
        <strain evidence="2 3">DSM 29007</strain>
    </source>
</reference>
<keyword evidence="3" id="KW-1185">Reference proteome</keyword>
<proteinExistence type="predicted"/>
<evidence type="ECO:0000256" key="1">
    <source>
        <dbReference type="SAM" id="MobiDB-lite"/>
    </source>
</evidence>
<dbReference type="EMBL" id="JACHIA010000029">
    <property type="protein sequence ID" value="MBB6073765.1"/>
    <property type="molecule type" value="Genomic_DNA"/>
</dbReference>
<feature type="compositionally biased region" description="Basic and acidic residues" evidence="1">
    <location>
        <begin position="33"/>
        <end position="43"/>
    </location>
</feature>
<protein>
    <submittedName>
        <fullName evidence="2">Uncharacterized protein</fullName>
    </submittedName>
</protein>
<name>A0A841H670_9BACT</name>
<evidence type="ECO:0000313" key="2">
    <source>
        <dbReference type="EMBL" id="MBB6073765.1"/>
    </source>
</evidence>
<feature type="compositionally biased region" description="Gly residues" evidence="1">
    <location>
        <begin position="54"/>
        <end position="63"/>
    </location>
</feature>
<dbReference type="AlphaFoldDB" id="A0A841H670"/>
<feature type="region of interest" description="Disordered" evidence="1">
    <location>
        <begin position="33"/>
        <end position="63"/>
    </location>
</feature>
<gene>
    <name evidence="2" type="ORF">HNQ61_005443</name>
</gene>
<dbReference type="Proteomes" id="UP000582837">
    <property type="component" value="Unassembled WGS sequence"/>
</dbReference>
<organism evidence="2 3">
    <name type="scientific">Longimicrobium terrae</name>
    <dbReference type="NCBI Taxonomy" id="1639882"/>
    <lineage>
        <taxon>Bacteria</taxon>
        <taxon>Pseudomonadati</taxon>
        <taxon>Gemmatimonadota</taxon>
        <taxon>Longimicrobiia</taxon>
        <taxon>Longimicrobiales</taxon>
        <taxon>Longimicrobiaceae</taxon>
        <taxon>Longimicrobium</taxon>
    </lineage>
</organism>
<sequence length="63" mass="7015">MKRWSPGYLVYALALMGGLAFAEYRGWNPLSARESRPVPRSVRDNPGAYRPHYGGTGRYVGGK</sequence>
<dbReference type="RefSeq" id="WP_170035172.1">
    <property type="nucleotide sequence ID" value="NZ_JABDTL010000001.1"/>
</dbReference>
<evidence type="ECO:0000313" key="3">
    <source>
        <dbReference type="Proteomes" id="UP000582837"/>
    </source>
</evidence>
<accession>A0A841H670</accession>
<comment type="caution">
    <text evidence="2">The sequence shown here is derived from an EMBL/GenBank/DDBJ whole genome shotgun (WGS) entry which is preliminary data.</text>
</comment>